<keyword evidence="1" id="KW-0472">Membrane</keyword>
<comment type="caution">
    <text evidence="2">The sequence shown here is derived from an EMBL/GenBank/DDBJ whole genome shotgun (WGS) entry which is preliminary data.</text>
</comment>
<keyword evidence="1" id="KW-1133">Transmembrane helix</keyword>
<feature type="transmembrane region" description="Helical" evidence="1">
    <location>
        <begin position="6"/>
        <end position="33"/>
    </location>
</feature>
<proteinExistence type="predicted"/>
<dbReference type="Proteomes" id="UP000053165">
    <property type="component" value="Unassembled WGS sequence"/>
</dbReference>
<evidence type="ECO:0000256" key="1">
    <source>
        <dbReference type="SAM" id="Phobius"/>
    </source>
</evidence>
<keyword evidence="1" id="KW-0812">Transmembrane</keyword>
<protein>
    <submittedName>
        <fullName evidence="2">Uncharacterized protein</fullName>
    </submittedName>
</protein>
<reference evidence="2 3" key="1">
    <citation type="submission" date="2013-03" db="EMBL/GenBank/DDBJ databases">
        <title>Genome sequence of Anaplasma phagocytophilum strain CRT38.</title>
        <authorList>
            <person name="Felsheim R.F."/>
            <person name="Kurtti T.J."/>
            <person name="Munderloh U.G."/>
        </authorList>
    </citation>
    <scope>NUCLEOTIDE SEQUENCE [LARGE SCALE GENOMIC DNA]</scope>
    <source>
        <strain evidence="2 3">CRT38</strain>
    </source>
</reference>
<gene>
    <name evidence="2" type="ORF">CRT38_00455</name>
</gene>
<name>S6G6K3_ANAPH</name>
<organism evidence="2 3">
    <name type="scientific">Anaplasma phagocytophilum str. CRT38</name>
    <dbReference type="NCBI Taxonomy" id="1269275"/>
    <lineage>
        <taxon>Bacteria</taxon>
        <taxon>Pseudomonadati</taxon>
        <taxon>Pseudomonadota</taxon>
        <taxon>Alphaproteobacteria</taxon>
        <taxon>Rickettsiales</taxon>
        <taxon>Anaplasmataceae</taxon>
        <taxon>Anaplasma</taxon>
        <taxon>phagocytophilum group</taxon>
    </lineage>
</organism>
<dbReference type="AlphaFoldDB" id="S6G6K3"/>
<evidence type="ECO:0000313" key="2">
    <source>
        <dbReference type="EMBL" id="EOA62926.1"/>
    </source>
</evidence>
<dbReference type="EMBL" id="APHI01000001">
    <property type="protein sequence ID" value="EOA62926.1"/>
    <property type="molecule type" value="Genomic_DNA"/>
</dbReference>
<sequence length="74" mass="8386">MLSADLLWFTWRLLLVATAEISWCVWFLALVIVRLRATYLSGKFSVMMCAAIIQSEAALTVDFKNVAVFYAAHQ</sequence>
<accession>S6G6K3</accession>
<dbReference type="RefSeq" id="WP_021799236.1">
    <property type="nucleotide sequence ID" value="NZ_APHI01000001.1"/>
</dbReference>
<evidence type="ECO:0000313" key="3">
    <source>
        <dbReference type="Proteomes" id="UP000053165"/>
    </source>
</evidence>
<dbReference type="PATRIC" id="fig|1269275.4.peg.101"/>